<dbReference type="Pfam" id="PF01597">
    <property type="entry name" value="GCV_H"/>
    <property type="match status" value="1"/>
</dbReference>
<evidence type="ECO:0000256" key="4">
    <source>
        <dbReference type="PIRSR" id="PIRSR617453-50"/>
    </source>
</evidence>
<gene>
    <name evidence="3 6" type="primary">gcvH</name>
    <name evidence="6" type="ORF">COZ07_02080</name>
</gene>
<evidence type="ECO:0000259" key="5">
    <source>
        <dbReference type="PROSITE" id="PS50968"/>
    </source>
</evidence>
<dbReference type="RefSeq" id="WP_406606947.1">
    <property type="nucleotide sequence ID" value="NZ_PFKO01000077.1"/>
</dbReference>
<dbReference type="AlphaFoldDB" id="A0A2M7PS56"/>
<dbReference type="NCBIfam" id="NF002270">
    <property type="entry name" value="PRK01202.1"/>
    <property type="match status" value="1"/>
</dbReference>
<dbReference type="GO" id="GO:0005737">
    <property type="term" value="C:cytoplasm"/>
    <property type="evidence" value="ECO:0007669"/>
    <property type="project" value="TreeGrafter"/>
</dbReference>
<comment type="similarity">
    <text evidence="1 3">Belongs to the GcvH family.</text>
</comment>
<name>A0A2M7PS56_9BACT</name>
<dbReference type="PROSITE" id="PS50968">
    <property type="entry name" value="BIOTINYL_LIPOYL"/>
    <property type="match status" value="1"/>
</dbReference>
<comment type="subunit">
    <text evidence="3">The glycine cleavage system is composed of four proteins: P, T, L and H.</text>
</comment>
<reference evidence="6 7" key="1">
    <citation type="submission" date="2017-09" db="EMBL/GenBank/DDBJ databases">
        <title>Depth-based differentiation of microbial function through sediment-hosted aquifers and enrichment of novel symbionts in the deep terrestrial subsurface.</title>
        <authorList>
            <person name="Probst A.J."/>
            <person name="Ladd B."/>
            <person name="Jarett J.K."/>
            <person name="Geller-Mcgrath D.E."/>
            <person name="Sieber C.M."/>
            <person name="Emerson J.B."/>
            <person name="Anantharaman K."/>
            <person name="Thomas B.C."/>
            <person name="Malmstrom R."/>
            <person name="Stieglmeier M."/>
            <person name="Klingl A."/>
            <person name="Woyke T."/>
            <person name="Ryan C.M."/>
            <person name="Banfield J.F."/>
        </authorList>
    </citation>
    <scope>NUCLEOTIDE SEQUENCE [LARGE SCALE GENOMIC DNA]</scope>
    <source>
        <strain evidence="6">CG_4_10_14_3_um_filter_34_13</strain>
    </source>
</reference>
<evidence type="ECO:0000256" key="1">
    <source>
        <dbReference type="ARBA" id="ARBA00009249"/>
    </source>
</evidence>
<feature type="domain" description="Lipoyl-binding" evidence="5">
    <location>
        <begin position="28"/>
        <end position="110"/>
    </location>
</feature>
<evidence type="ECO:0000313" key="6">
    <source>
        <dbReference type="EMBL" id="PIY33460.1"/>
    </source>
</evidence>
<evidence type="ECO:0000256" key="3">
    <source>
        <dbReference type="HAMAP-Rule" id="MF_00272"/>
    </source>
</evidence>
<feature type="modified residue" description="N6-lipoyllysine" evidence="3 4">
    <location>
        <position position="69"/>
    </location>
</feature>
<dbReference type="GO" id="GO:0009249">
    <property type="term" value="P:protein lipoylation"/>
    <property type="evidence" value="ECO:0007669"/>
    <property type="project" value="TreeGrafter"/>
</dbReference>
<dbReference type="GO" id="GO:0005960">
    <property type="term" value="C:glycine cleavage complex"/>
    <property type="evidence" value="ECO:0007669"/>
    <property type="project" value="InterPro"/>
</dbReference>
<dbReference type="SUPFAM" id="SSF51230">
    <property type="entry name" value="Single hybrid motif"/>
    <property type="match status" value="1"/>
</dbReference>
<dbReference type="InterPro" id="IPR017453">
    <property type="entry name" value="GCV_H_sub"/>
</dbReference>
<keyword evidence="2 3" id="KW-0450">Lipoyl</keyword>
<dbReference type="PANTHER" id="PTHR11715">
    <property type="entry name" value="GLYCINE CLEAVAGE SYSTEM H PROTEIN"/>
    <property type="match status" value="1"/>
</dbReference>
<evidence type="ECO:0000313" key="7">
    <source>
        <dbReference type="Proteomes" id="UP000230646"/>
    </source>
</evidence>
<dbReference type="CDD" id="cd06848">
    <property type="entry name" value="GCS_H"/>
    <property type="match status" value="1"/>
</dbReference>
<dbReference type="InterPro" id="IPR002930">
    <property type="entry name" value="GCV_H"/>
</dbReference>
<evidence type="ECO:0000256" key="2">
    <source>
        <dbReference type="ARBA" id="ARBA00022823"/>
    </source>
</evidence>
<sequence length="142" mass="16148">MTKVEDYDMPEELYYHQEHMWAKVEGDKVKVGLSDFSQKLAGEISYIEMPEEGGQVNQDKVVGRYETGKWLGKIYAPVSGEVISINEDAEDDPTLINKDPYGEGWIFEMKMSDSAELANLMKGEKAVEWLKGEIAKHAKEKK</sequence>
<dbReference type="PANTHER" id="PTHR11715:SF3">
    <property type="entry name" value="GLYCINE CLEAVAGE SYSTEM H PROTEIN-RELATED"/>
    <property type="match status" value="1"/>
</dbReference>
<proteinExistence type="inferred from homology"/>
<protein>
    <recommendedName>
        <fullName evidence="3">Glycine cleavage system H protein</fullName>
    </recommendedName>
</protein>
<dbReference type="NCBIfam" id="TIGR00527">
    <property type="entry name" value="gcvH"/>
    <property type="match status" value="1"/>
</dbReference>
<dbReference type="HAMAP" id="MF_00272">
    <property type="entry name" value="GcvH"/>
    <property type="match status" value="1"/>
</dbReference>
<comment type="caution">
    <text evidence="6">The sequence shown here is derived from an EMBL/GenBank/DDBJ whole genome shotgun (WGS) entry which is preliminary data.</text>
</comment>
<dbReference type="GO" id="GO:0019464">
    <property type="term" value="P:glycine decarboxylation via glycine cleavage system"/>
    <property type="evidence" value="ECO:0007669"/>
    <property type="project" value="UniProtKB-UniRule"/>
</dbReference>
<dbReference type="Gene3D" id="2.40.50.100">
    <property type="match status" value="1"/>
</dbReference>
<accession>A0A2M7PS56</accession>
<dbReference type="EMBL" id="PFKO01000077">
    <property type="protein sequence ID" value="PIY33460.1"/>
    <property type="molecule type" value="Genomic_DNA"/>
</dbReference>
<organism evidence="6 7">
    <name type="scientific">Candidatus Infernicultor aquiphilus</name>
    <dbReference type="NCBI Taxonomy" id="1805029"/>
    <lineage>
        <taxon>Bacteria</taxon>
        <taxon>Pseudomonadati</taxon>
        <taxon>Atribacterota</taxon>
        <taxon>Candidatus Phoenicimicrobiia</taxon>
        <taxon>Candidatus Pheonicimicrobiales</taxon>
        <taxon>Candidatus Phoenicimicrobiaceae</taxon>
        <taxon>Candidatus Infernicultor</taxon>
    </lineage>
</organism>
<dbReference type="InterPro" id="IPR011053">
    <property type="entry name" value="Single_hybrid_motif"/>
</dbReference>
<dbReference type="Proteomes" id="UP000230646">
    <property type="component" value="Unassembled WGS sequence"/>
</dbReference>
<comment type="function">
    <text evidence="3">The glycine cleavage system catalyzes the degradation of glycine. The H protein shuttles the methylamine group of glycine from the P protein to the T protein.</text>
</comment>
<dbReference type="InterPro" id="IPR000089">
    <property type="entry name" value="Biotin_lipoyl"/>
</dbReference>
<dbReference type="InterPro" id="IPR033753">
    <property type="entry name" value="GCV_H/Fam206"/>
</dbReference>
<comment type="cofactor">
    <cofactor evidence="3">
        <name>(R)-lipoate</name>
        <dbReference type="ChEBI" id="CHEBI:83088"/>
    </cofactor>
    <text evidence="3">Binds 1 lipoyl cofactor covalently.</text>
</comment>